<feature type="region of interest" description="Disordered" evidence="2">
    <location>
        <begin position="43"/>
        <end position="75"/>
    </location>
</feature>
<keyword evidence="1" id="KW-0238">DNA-binding</keyword>
<keyword evidence="4" id="KW-1185">Reference proteome</keyword>
<reference evidence="3" key="1">
    <citation type="submission" date="2022-07" db="EMBL/GenBank/DDBJ databases">
        <authorList>
            <person name="Macas J."/>
            <person name="Novak P."/>
            <person name="Neumann P."/>
        </authorList>
    </citation>
    <scope>NUCLEOTIDE SEQUENCE</scope>
</reference>
<accession>A0AAV0DDV5</accession>
<evidence type="ECO:0000313" key="3">
    <source>
        <dbReference type="EMBL" id="CAH9099082.1"/>
    </source>
</evidence>
<name>A0AAV0DDV5_9ASTE</name>
<dbReference type="InterPro" id="IPR011344">
    <property type="entry name" value="ssDNA-bd"/>
</dbReference>
<dbReference type="EMBL" id="CAMAPF010000104">
    <property type="protein sequence ID" value="CAH9099082.1"/>
    <property type="molecule type" value="Genomic_DNA"/>
</dbReference>
<dbReference type="PANTHER" id="PTHR10302:SF23">
    <property type="entry name" value="PROTEIN OSB4, CHLOROPLASTIC"/>
    <property type="match status" value="1"/>
</dbReference>
<dbReference type="GO" id="GO:0042645">
    <property type="term" value="C:mitochondrial nucleoid"/>
    <property type="evidence" value="ECO:0007669"/>
    <property type="project" value="TreeGrafter"/>
</dbReference>
<dbReference type="GO" id="GO:0006264">
    <property type="term" value="P:mitochondrial DNA replication"/>
    <property type="evidence" value="ECO:0007669"/>
    <property type="project" value="TreeGrafter"/>
</dbReference>
<dbReference type="PROSITE" id="PS50935">
    <property type="entry name" value="SSB"/>
    <property type="match status" value="1"/>
</dbReference>
<protein>
    <submittedName>
        <fullName evidence="3">Uncharacterized protein</fullName>
    </submittedName>
</protein>
<evidence type="ECO:0000256" key="1">
    <source>
        <dbReference type="PROSITE-ProRule" id="PRU00252"/>
    </source>
</evidence>
<evidence type="ECO:0000313" key="4">
    <source>
        <dbReference type="Proteomes" id="UP001152523"/>
    </source>
</evidence>
<dbReference type="Proteomes" id="UP001152523">
    <property type="component" value="Unassembled WGS sequence"/>
</dbReference>
<gene>
    <name evidence="3" type="ORF">CEPIT_LOCUS14747</name>
</gene>
<organism evidence="3 4">
    <name type="scientific">Cuscuta epithymum</name>
    <dbReference type="NCBI Taxonomy" id="186058"/>
    <lineage>
        <taxon>Eukaryota</taxon>
        <taxon>Viridiplantae</taxon>
        <taxon>Streptophyta</taxon>
        <taxon>Embryophyta</taxon>
        <taxon>Tracheophyta</taxon>
        <taxon>Spermatophyta</taxon>
        <taxon>Magnoliopsida</taxon>
        <taxon>eudicotyledons</taxon>
        <taxon>Gunneridae</taxon>
        <taxon>Pentapetalae</taxon>
        <taxon>asterids</taxon>
        <taxon>lamiids</taxon>
        <taxon>Solanales</taxon>
        <taxon>Convolvulaceae</taxon>
        <taxon>Cuscuteae</taxon>
        <taxon>Cuscuta</taxon>
        <taxon>Cuscuta subgen. Cuscuta</taxon>
    </lineage>
</organism>
<evidence type="ECO:0000256" key="2">
    <source>
        <dbReference type="SAM" id="MobiDB-lite"/>
    </source>
</evidence>
<sequence>MNFFTKAISAQFLHASSSSIPSTKRVLFQTLVSLQQSSFFTSQSRKPRVTKPKEPSRNLPNTPKSDNESVSTLCPERPSEIPFHSNVANSVDLIGFVDCPVQFEVLPQGRYVAKTVVTFSTLESRDLDGFVAISLVSVPSVAIPVVFQGDLAVMVKCNVKQNDCLYVSGQLSGDHMSFMTQRNQMNVHLLVQTMNFVGNLKRKKPVGNKKLIPEISELESNNIDDFFDEVEEKKGTPKKGVKSFQRKALRVKEFQEWKNLIRNPNEWIDFRESKAKGILNPRHPDFKHVQTHVALWIASAPEWVLPGLEGLEFNKDSPVVTLEKTKKGKKEKEIGAGEEECWKSLCKNPWEWWDNRSNKKYKSAADFRHKDSGKQLYVNRAPEWALANLPTLSMKGGKIASAGKVATI</sequence>
<proteinExistence type="predicted"/>
<dbReference type="InterPro" id="IPR000424">
    <property type="entry name" value="Primosome_PriB/ssb"/>
</dbReference>
<comment type="caution">
    <text evidence="3">The sequence shown here is derived from an EMBL/GenBank/DDBJ whole genome shotgun (WGS) entry which is preliminary data.</text>
</comment>
<feature type="compositionally biased region" description="Polar residues" evidence="2">
    <location>
        <begin position="58"/>
        <end position="72"/>
    </location>
</feature>
<dbReference type="GO" id="GO:0003697">
    <property type="term" value="F:single-stranded DNA binding"/>
    <property type="evidence" value="ECO:0007669"/>
    <property type="project" value="InterPro"/>
</dbReference>
<dbReference type="AlphaFoldDB" id="A0AAV0DDV5"/>
<dbReference type="PANTHER" id="PTHR10302">
    <property type="entry name" value="SINGLE-STRANDED DNA-BINDING PROTEIN"/>
    <property type="match status" value="1"/>
</dbReference>